<dbReference type="AlphaFoldDB" id="A0A5C3N5G3"/>
<evidence type="ECO:0000313" key="2">
    <source>
        <dbReference type="EMBL" id="TFK52513.1"/>
    </source>
</evidence>
<evidence type="ECO:0000313" key="3">
    <source>
        <dbReference type="Proteomes" id="UP000305948"/>
    </source>
</evidence>
<keyword evidence="3" id="KW-1185">Reference proteome</keyword>
<name>A0A5C3N5G3_9AGAM</name>
<accession>A0A5C3N5G3</accession>
<evidence type="ECO:0000256" key="1">
    <source>
        <dbReference type="SAM" id="MobiDB-lite"/>
    </source>
</evidence>
<dbReference type="EMBL" id="ML213509">
    <property type="protein sequence ID" value="TFK52513.1"/>
    <property type="molecule type" value="Genomic_DNA"/>
</dbReference>
<feature type="region of interest" description="Disordered" evidence="1">
    <location>
        <begin position="151"/>
        <end position="196"/>
    </location>
</feature>
<dbReference type="Proteomes" id="UP000305948">
    <property type="component" value="Unassembled WGS sequence"/>
</dbReference>
<sequence length="196" mass="21694">MPVLQRIRFEIVKSTTERWKLRNAHIGEMGLDRQERVPVRVASGITCLRLKKQDPETGMRFLTSKGLVLRGTTQGASIPFVTVLYRCHIEAGRTTNKAYLLRVQIPPPDAMQTRSNERVASKYCGRTCGVYKGGPGNGGRTIERLSAHYPPQSSSVLKMSHSAPRATGQRASETPSPIKYTRAPAPTDQSSDEDDV</sequence>
<proteinExistence type="predicted"/>
<reference evidence="2 3" key="1">
    <citation type="journal article" date="2019" name="Nat. Ecol. Evol.">
        <title>Megaphylogeny resolves global patterns of mushroom evolution.</title>
        <authorList>
            <person name="Varga T."/>
            <person name="Krizsan K."/>
            <person name="Foldi C."/>
            <person name="Dima B."/>
            <person name="Sanchez-Garcia M."/>
            <person name="Sanchez-Ramirez S."/>
            <person name="Szollosi G.J."/>
            <person name="Szarkandi J.G."/>
            <person name="Papp V."/>
            <person name="Albert L."/>
            <person name="Andreopoulos W."/>
            <person name="Angelini C."/>
            <person name="Antonin V."/>
            <person name="Barry K.W."/>
            <person name="Bougher N.L."/>
            <person name="Buchanan P."/>
            <person name="Buyck B."/>
            <person name="Bense V."/>
            <person name="Catcheside P."/>
            <person name="Chovatia M."/>
            <person name="Cooper J."/>
            <person name="Damon W."/>
            <person name="Desjardin D."/>
            <person name="Finy P."/>
            <person name="Geml J."/>
            <person name="Haridas S."/>
            <person name="Hughes K."/>
            <person name="Justo A."/>
            <person name="Karasinski D."/>
            <person name="Kautmanova I."/>
            <person name="Kiss B."/>
            <person name="Kocsube S."/>
            <person name="Kotiranta H."/>
            <person name="LaButti K.M."/>
            <person name="Lechner B.E."/>
            <person name="Liimatainen K."/>
            <person name="Lipzen A."/>
            <person name="Lukacs Z."/>
            <person name="Mihaltcheva S."/>
            <person name="Morgado L.N."/>
            <person name="Niskanen T."/>
            <person name="Noordeloos M.E."/>
            <person name="Ohm R.A."/>
            <person name="Ortiz-Santana B."/>
            <person name="Ovrebo C."/>
            <person name="Racz N."/>
            <person name="Riley R."/>
            <person name="Savchenko A."/>
            <person name="Shiryaev A."/>
            <person name="Soop K."/>
            <person name="Spirin V."/>
            <person name="Szebenyi C."/>
            <person name="Tomsovsky M."/>
            <person name="Tulloss R.E."/>
            <person name="Uehling J."/>
            <person name="Grigoriev I.V."/>
            <person name="Vagvolgyi C."/>
            <person name="Papp T."/>
            <person name="Martin F.M."/>
            <person name="Miettinen O."/>
            <person name="Hibbett D.S."/>
            <person name="Nagy L.G."/>
        </authorList>
    </citation>
    <scope>NUCLEOTIDE SEQUENCE [LARGE SCALE GENOMIC DNA]</scope>
    <source>
        <strain evidence="2 3">OMC1185</strain>
    </source>
</reference>
<organism evidence="2 3">
    <name type="scientific">Heliocybe sulcata</name>
    <dbReference type="NCBI Taxonomy" id="5364"/>
    <lineage>
        <taxon>Eukaryota</taxon>
        <taxon>Fungi</taxon>
        <taxon>Dikarya</taxon>
        <taxon>Basidiomycota</taxon>
        <taxon>Agaricomycotina</taxon>
        <taxon>Agaricomycetes</taxon>
        <taxon>Gloeophyllales</taxon>
        <taxon>Gloeophyllaceae</taxon>
        <taxon>Heliocybe</taxon>
    </lineage>
</organism>
<protein>
    <submittedName>
        <fullName evidence="2">Uncharacterized protein</fullName>
    </submittedName>
</protein>
<gene>
    <name evidence="2" type="ORF">OE88DRAFT_1657813</name>
</gene>